<protein>
    <submittedName>
        <fullName evidence="1">Glycosyl transferases family 1</fullName>
    </submittedName>
    <submittedName>
        <fullName evidence="2">Putative glycosyltransferase</fullName>
    </submittedName>
</protein>
<reference evidence="3 4" key="3">
    <citation type="submission" date="2018-08" db="EMBL/GenBank/DDBJ databases">
        <authorList>
            <consortium name="GenomeTrakr network: Whole genome sequencing for foodborne pathogen traceback"/>
        </authorList>
    </citation>
    <scope>NUCLEOTIDE SEQUENCE [LARGE SCALE GENOMIC DNA]</scope>
    <source>
        <strain evidence="3 4">AZ-TG73163</strain>
    </source>
</reference>
<keyword evidence="2" id="KW-0808">Transferase</keyword>
<proteinExistence type="predicted"/>
<dbReference type="RefSeq" id="WP_001767426.1">
    <property type="nucleotide sequence ID" value="NZ_BGIP01000039.1"/>
</dbReference>
<dbReference type="EMBL" id="AATJOC010000001">
    <property type="protein sequence ID" value="EFM0250930.1"/>
    <property type="molecule type" value="Genomic_DNA"/>
</dbReference>
<sequence length="330" mass="38116">MNKLIISIPQFNLSGGNLVSLELGLFLKKKGLDVYGHSGFRLKKIDEIELNIPKRGLCNTIINIISFFCSSFYSLFSKYYIATHHLTSLFNFIKPAKFSLIQDIESLFYPKRLSWFGTILWRNYLKSDTLLYTSKYLEQRIHNNNNPKTIGFPFIKTSTNFSLTGEKIYDALMILRDGDYKNYNLTLSEFYRLNNNGFTVALVNASRNSLPFNPLIFSNLCRDDFIKVLMMSKRFICLSKWEGLGLPNLEAYSLGLEIISTKIPSAQIIEEIDPNAITIIDSIEQVEKAIISNRVQISDNKMYLRSESLTDLDSLWKEHIFSTIRYYMGQ</sequence>
<dbReference type="GO" id="GO:0016740">
    <property type="term" value="F:transferase activity"/>
    <property type="evidence" value="ECO:0007669"/>
    <property type="project" value="UniProtKB-KW"/>
</dbReference>
<organism evidence="2">
    <name type="scientific">Escherichia coli</name>
    <dbReference type="NCBI Taxonomy" id="562"/>
    <lineage>
        <taxon>Bacteria</taxon>
        <taxon>Pseudomonadati</taxon>
        <taxon>Pseudomonadota</taxon>
        <taxon>Gammaproteobacteria</taxon>
        <taxon>Enterobacterales</taxon>
        <taxon>Enterobacteriaceae</taxon>
        <taxon>Escherichia</taxon>
    </lineage>
</organism>
<evidence type="ECO:0000313" key="2">
    <source>
        <dbReference type="EMBL" id="BAQ01661.1"/>
    </source>
</evidence>
<evidence type="ECO:0000313" key="1">
    <source>
        <dbReference type="EMBL" id="AIG62484.1"/>
    </source>
</evidence>
<evidence type="ECO:0000313" key="3">
    <source>
        <dbReference type="EMBL" id="EFM0250930.1"/>
    </source>
</evidence>
<name>A0A0A8J5Z1_ECOLX</name>
<gene>
    <name evidence="3" type="ORF">C719_000044</name>
</gene>
<dbReference type="EMBL" id="AB812056">
    <property type="protein sequence ID" value="BAQ01661.1"/>
    <property type="molecule type" value="Genomic_DNA"/>
</dbReference>
<evidence type="ECO:0000313" key="4">
    <source>
        <dbReference type="Proteomes" id="UP000527548"/>
    </source>
</evidence>
<dbReference type="PATRIC" id="fig|562.7286.peg.2351"/>
<accession>A0A0A8J5Z1</accession>
<dbReference type="EMBL" id="KJ755553">
    <property type="protein sequence ID" value="AIG62484.1"/>
    <property type="molecule type" value="Genomic_DNA"/>
</dbReference>
<dbReference type="Proteomes" id="UP000527548">
    <property type="component" value="Unassembled WGS sequence"/>
</dbReference>
<reference evidence="2" key="1">
    <citation type="journal article" date="2014" name="DNA Res.">
        <title>A complete view of the genetic diversity of the Escherichia coli O-antigen biosynthesis gene cluster.</title>
        <authorList>
            <person name="Iguchi A."/>
            <person name="Iyoda S."/>
            <person name="Kikuchi T."/>
            <person name="Ogura Y."/>
            <person name="Katsura K."/>
            <person name="Ohnishi M."/>
            <person name="Hayashi T."/>
            <person name="Thomson N.R."/>
        </authorList>
    </citation>
    <scope>NUCLEOTIDE SEQUENCE</scope>
    <source>
        <strain evidence="2">N87</strain>
    </source>
</reference>
<dbReference type="SUPFAM" id="SSF53756">
    <property type="entry name" value="UDP-Glycosyltransferase/glycogen phosphorylase"/>
    <property type="match status" value="1"/>
</dbReference>
<dbReference type="Gene3D" id="3.40.50.2000">
    <property type="entry name" value="Glycogen Phosphorylase B"/>
    <property type="match status" value="1"/>
</dbReference>
<dbReference type="AlphaFoldDB" id="A0A0A8J5Z1"/>
<reference evidence="1" key="2">
    <citation type="journal article" date="2016" name="PLoS ONE">
        <title>Comparison of O-Antigen Gene Clusters of All O-Serogroups of Escherichia coli and Proposal for Adopting a New Nomenclature for O-Typing.</title>
        <authorList>
            <person name="DebRoy C."/>
            <person name="Fratamico P.M."/>
            <person name="Yan X."/>
            <person name="Baranzoni G."/>
            <person name="Liu Y."/>
            <person name="Needleman D.S."/>
            <person name="Tebbs R."/>
            <person name="O'Connell C.D."/>
            <person name="Allred A."/>
            <person name="Swimley M."/>
            <person name="Mwangi M."/>
            <person name="Kapur V."/>
            <person name="Raygoza Garay J.A."/>
            <person name="Roberts E.L."/>
            <person name="Katani R."/>
        </authorList>
    </citation>
    <scope>NUCLEOTIDE SEQUENCE</scope>
    <source>
        <strain evidence="1">N 87</strain>
    </source>
</reference>